<dbReference type="AlphaFoldDB" id="A0A6P1MBA8"/>
<proteinExistence type="predicted"/>
<dbReference type="SUPFAM" id="SSF89550">
    <property type="entry name" value="PHP domain-like"/>
    <property type="match status" value="1"/>
</dbReference>
<evidence type="ECO:0000313" key="2">
    <source>
        <dbReference type="EMBL" id="QHI71322.1"/>
    </source>
</evidence>
<feature type="domain" description="Polymerase/histidinol phosphatase N-terminal" evidence="1">
    <location>
        <begin position="17"/>
        <end position="95"/>
    </location>
</feature>
<dbReference type="InterPro" id="IPR016195">
    <property type="entry name" value="Pol/histidinol_Pase-like"/>
</dbReference>
<evidence type="ECO:0000313" key="3">
    <source>
        <dbReference type="Proteomes" id="UP000463883"/>
    </source>
</evidence>
<dbReference type="InterPro" id="IPR050243">
    <property type="entry name" value="PHP_phosphatase"/>
</dbReference>
<dbReference type="SMART" id="SM00481">
    <property type="entry name" value="POLIIIAc"/>
    <property type="match status" value="1"/>
</dbReference>
<protein>
    <submittedName>
        <fullName evidence="2">PHP domain-containing protein</fullName>
    </submittedName>
</protein>
<dbReference type="InterPro" id="IPR003141">
    <property type="entry name" value="Pol/His_phosphatase_N"/>
</dbReference>
<dbReference type="EMBL" id="CP047591">
    <property type="protein sequence ID" value="QHI71322.1"/>
    <property type="molecule type" value="Genomic_DNA"/>
</dbReference>
<dbReference type="RefSeq" id="WP_162361097.1">
    <property type="nucleotide sequence ID" value="NZ_CP047591.1"/>
</dbReference>
<name>A0A6P1MBA8_9FIRM</name>
<dbReference type="Gene3D" id="3.20.20.140">
    <property type="entry name" value="Metal-dependent hydrolases"/>
    <property type="match status" value="1"/>
</dbReference>
<dbReference type="Proteomes" id="UP000463883">
    <property type="component" value="Chromosome"/>
</dbReference>
<dbReference type="Pfam" id="PF02811">
    <property type="entry name" value="PHP"/>
    <property type="match status" value="1"/>
</dbReference>
<dbReference type="InterPro" id="IPR004013">
    <property type="entry name" value="PHP_dom"/>
</dbReference>
<dbReference type="PANTHER" id="PTHR36928">
    <property type="entry name" value="PHOSPHATASE YCDX-RELATED"/>
    <property type="match status" value="1"/>
</dbReference>
<dbReference type="GO" id="GO:0008270">
    <property type="term" value="F:zinc ion binding"/>
    <property type="evidence" value="ECO:0007669"/>
    <property type="project" value="TreeGrafter"/>
</dbReference>
<dbReference type="GO" id="GO:0042578">
    <property type="term" value="F:phosphoric ester hydrolase activity"/>
    <property type="evidence" value="ECO:0007669"/>
    <property type="project" value="TreeGrafter"/>
</dbReference>
<evidence type="ECO:0000259" key="1">
    <source>
        <dbReference type="SMART" id="SM00481"/>
    </source>
</evidence>
<keyword evidence="3" id="KW-1185">Reference proteome</keyword>
<gene>
    <name evidence="2" type="ORF">Ami3637_01940</name>
</gene>
<sequence>MEENKEIKVYKGYRMTYDLHTHTVFSHGKGTIRENVLAALSRGLNKVAITDHGPGHLTYGIKRKAVPEMRAQIESLKKEFPQIDICLGVEANIINKGFYLDVTPDEFLQYDFVIGGYHYGVLNGYCVSNYLDNHMKKKSLMDSKSVKKLRRKNTEMTVKAVYENNLKILTHPGDKGPFDLLEIAKACAERGTLMEISTWHDHLTVEEIKTAALTSVGFIISSDAHHPSRIGDFEGGLDRAIEAGIDLARIVNIERI</sequence>
<accession>A0A6P1MBA8</accession>
<reference evidence="2 3" key="1">
    <citation type="submission" date="2020-01" db="EMBL/GenBank/DDBJ databases">
        <title>Genomic analysis of Aminipila sp. CBA3637.</title>
        <authorList>
            <person name="Kim Y.B."/>
            <person name="Roh S.W."/>
        </authorList>
    </citation>
    <scope>NUCLEOTIDE SEQUENCE [LARGE SCALE GENOMIC DNA]</scope>
    <source>
        <strain evidence="2 3">CBA3637</strain>
    </source>
</reference>
<organism evidence="2 3">
    <name type="scientific">Aminipila terrae</name>
    <dbReference type="NCBI Taxonomy" id="2697030"/>
    <lineage>
        <taxon>Bacteria</taxon>
        <taxon>Bacillati</taxon>
        <taxon>Bacillota</taxon>
        <taxon>Clostridia</taxon>
        <taxon>Peptostreptococcales</taxon>
        <taxon>Anaerovoracaceae</taxon>
        <taxon>Aminipila</taxon>
    </lineage>
</organism>
<dbReference type="KEGG" id="amic:Ami3637_01940"/>
<dbReference type="GO" id="GO:0005829">
    <property type="term" value="C:cytosol"/>
    <property type="evidence" value="ECO:0007669"/>
    <property type="project" value="TreeGrafter"/>
</dbReference>
<dbReference type="PANTHER" id="PTHR36928:SF1">
    <property type="entry name" value="PHOSPHATASE YCDX-RELATED"/>
    <property type="match status" value="1"/>
</dbReference>